<gene>
    <name evidence="1" type="ORF">A4R35_02775</name>
</gene>
<reference evidence="1 2" key="1">
    <citation type="submission" date="2016-08" db="EMBL/GenBank/DDBJ databases">
        <title>Analysis of Carbohydrate Active Enzymes in Thermogemmatispora T81 Reveals Carbohydrate Degradation Ability.</title>
        <authorList>
            <person name="Tomazini A."/>
            <person name="Lal S."/>
            <person name="Stott M."/>
            <person name="Henrissat B."/>
            <person name="Polikarpov I."/>
            <person name="Sparling R."/>
            <person name="Levin D.B."/>
        </authorList>
    </citation>
    <scope>NUCLEOTIDE SEQUENCE [LARGE SCALE GENOMIC DNA]</scope>
    <source>
        <strain evidence="1 2">T81</strain>
    </source>
</reference>
<proteinExistence type="predicted"/>
<protein>
    <submittedName>
        <fullName evidence="1">GlcNAc-PI de-N-acetylase</fullName>
    </submittedName>
</protein>
<dbReference type="EMBL" id="MCIF01000002">
    <property type="protein sequence ID" value="RAQ94441.1"/>
    <property type="molecule type" value="Genomic_DNA"/>
</dbReference>
<dbReference type="Gene3D" id="3.40.50.10320">
    <property type="entry name" value="LmbE-like"/>
    <property type="match status" value="1"/>
</dbReference>
<dbReference type="AlphaFoldDB" id="A0A328VCD0"/>
<dbReference type="PANTHER" id="PTHR12993">
    <property type="entry name" value="N-ACETYLGLUCOSAMINYL-PHOSPHATIDYLINOSITOL DE-N-ACETYLASE-RELATED"/>
    <property type="match status" value="1"/>
</dbReference>
<dbReference type="Pfam" id="PF02585">
    <property type="entry name" value="PIG-L"/>
    <property type="match status" value="1"/>
</dbReference>
<organism evidence="1 2">
    <name type="scientific">Thermogemmatispora tikiterensis</name>
    <dbReference type="NCBI Taxonomy" id="1825093"/>
    <lineage>
        <taxon>Bacteria</taxon>
        <taxon>Bacillati</taxon>
        <taxon>Chloroflexota</taxon>
        <taxon>Ktedonobacteria</taxon>
        <taxon>Thermogemmatisporales</taxon>
        <taxon>Thermogemmatisporaceae</taxon>
        <taxon>Thermogemmatispora</taxon>
    </lineage>
</organism>
<evidence type="ECO:0000313" key="2">
    <source>
        <dbReference type="Proteomes" id="UP000248706"/>
    </source>
</evidence>
<dbReference type="GO" id="GO:0016811">
    <property type="term" value="F:hydrolase activity, acting on carbon-nitrogen (but not peptide) bonds, in linear amides"/>
    <property type="evidence" value="ECO:0007669"/>
    <property type="project" value="TreeGrafter"/>
</dbReference>
<dbReference type="SUPFAM" id="SSF102588">
    <property type="entry name" value="LmbE-like"/>
    <property type="match status" value="1"/>
</dbReference>
<dbReference type="OrthoDB" id="9815144at2"/>
<dbReference type="InterPro" id="IPR024078">
    <property type="entry name" value="LmbE-like_dom_sf"/>
</dbReference>
<comment type="caution">
    <text evidence="1">The sequence shown here is derived from an EMBL/GenBank/DDBJ whole genome shotgun (WGS) entry which is preliminary data.</text>
</comment>
<evidence type="ECO:0000313" key="1">
    <source>
        <dbReference type="EMBL" id="RAQ94441.1"/>
    </source>
</evidence>
<keyword evidence="2" id="KW-1185">Reference proteome</keyword>
<dbReference type="InterPro" id="IPR003737">
    <property type="entry name" value="GlcNAc_PI_deacetylase-related"/>
</dbReference>
<sequence>MQGQQEAVETSKEQAKRAMVIVAHPDDAEFGCGGTVARWVREGWEVYYVICTDGGGGGPDEAQDVSAEARQRTIETRQAEQRAACQILGVKEVIFLGYPDGQLQPTRELKRELVRLLRRYRPTRVVCQSPERSWSPVLFLGRYHPDHLTAGRMALEAIYPASQNAWDFPELLAEGLQPHRVREVYIVGAPVLNHAEDISETIELKLRALQAHASQVGDHFEQVAERVRRGAQESGARHQLVYAEEFHRTENAR</sequence>
<dbReference type="Proteomes" id="UP000248706">
    <property type="component" value="Unassembled WGS sequence"/>
</dbReference>
<accession>A0A328VCD0</accession>
<dbReference type="PANTHER" id="PTHR12993:SF28">
    <property type="entry name" value="LMBE FAMILY PROTEIN"/>
    <property type="match status" value="1"/>
</dbReference>
<dbReference type="RefSeq" id="WP_112426342.1">
    <property type="nucleotide sequence ID" value="NZ_MCIF01000002.1"/>
</dbReference>
<name>A0A328VCD0_9CHLR</name>